<feature type="chain" id="PRO_5035593578" evidence="1">
    <location>
        <begin position="19"/>
        <end position="106"/>
    </location>
</feature>
<feature type="signal peptide" evidence="1">
    <location>
        <begin position="1"/>
        <end position="18"/>
    </location>
</feature>
<evidence type="ECO:0000313" key="2">
    <source>
        <dbReference type="EMBL" id="CAD7654365.1"/>
    </source>
</evidence>
<organism evidence="2">
    <name type="scientific">Oppiella nova</name>
    <dbReference type="NCBI Taxonomy" id="334625"/>
    <lineage>
        <taxon>Eukaryota</taxon>
        <taxon>Metazoa</taxon>
        <taxon>Ecdysozoa</taxon>
        <taxon>Arthropoda</taxon>
        <taxon>Chelicerata</taxon>
        <taxon>Arachnida</taxon>
        <taxon>Acari</taxon>
        <taxon>Acariformes</taxon>
        <taxon>Sarcoptiformes</taxon>
        <taxon>Oribatida</taxon>
        <taxon>Brachypylina</taxon>
        <taxon>Oppioidea</taxon>
        <taxon>Oppiidae</taxon>
        <taxon>Oppiella</taxon>
    </lineage>
</organism>
<dbReference type="Proteomes" id="UP000728032">
    <property type="component" value="Unassembled WGS sequence"/>
</dbReference>
<gene>
    <name evidence="2" type="ORF">ONB1V03_LOCUS11012</name>
</gene>
<dbReference type="EMBL" id="OC922695">
    <property type="protein sequence ID" value="CAD7654365.1"/>
    <property type="molecule type" value="Genomic_DNA"/>
</dbReference>
<protein>
    <submittedName>
        <fullName evidence="2">Uncharacterized protein</fullName>
    </submittedName>
</protein>
<keyword evidence="1" id="KW-0732">Signal</keyword>
<accession>A0A7R9QRD5</accession>
<dbReference type="EMBL" id="CAJPVJ010007870">
    <property type="protein sequence ID" value="CAG2171552.1"/>
    <property type="molecule type" value="Genomic_DNA"/>
</dbReference>
<name>A0A7R9QRD5_9ACAR</name>
<sequence>MLKISALLVVFLCAYAMADPLIIDPKTDWGAKLIKDCMDGINKEELDKKRTMTFIDIIDTLGDTKKCTIYIHVHDQTAVKYSCTVKVTEKTTHVYDLGAIECHLDH</sequence>
<dbReference type="AlphaFoldDB" id="A0A7R9QRD5"/>
<keyword evidence="3" id="KW-1185">Reference proteome</keyword>
<proteinExistence type="predicted"/>
<evidence type="ECO:0000313" key="3">
    <source>
        <dbReference type="Proteomes" id="UP000728032"/>
    </source>
</evidence>
<reference evidence="2" key="1">
    <citation type="submission" date="2020-11" db="EMBL/GenBank/DDBJ databases">
        <authorList>
            <person name="Tran Van P."/>
        </authorList>
    </citation>
    <scope>NUCLEOTIDE SEQUENCE</scope>
</reference>
<evidence type="ECO:0000256" key="1">
    <source>
        <dbReference type="SAM" id="SignalP"/>
    </source>
</evidence>